<sequence length="193" mass="21280">MCTRQVAVRVAHVCLSNRARFRLTRRGSRGSDRIVKSLRRHNTLSIASLAAQWDRSHTCPRLITHPPPHKRPSPHPCGLYPELPNNFGFSSSAHLFNNSKYLFGGDYRTIDPGFRPSVGRSDLAPRARDSWYRDYVGSFLTLAGPVGAATRLCSPQASGLLVITAAGYNLPGLAAHARLTQVTVTLFSLALRF</sequence>
<dbReference type="EMBL" id="KZ664296">
    <property type="protein sequence ID" value="PPS06366.1"/>
    <property type="molecule type" value="Genomic_DNA"/>
</dbReference>
<dbReference type="Proteomes" id="UP000239757">
    <property type="component" value="Unassembled WGS sequence"/>
</dbReference>
<protein>
    <submittedName>
        <fullName evidence="1">Uncharacterized protein</fullName>
    </submittedName>
</protein>
<organism evidence="1 2">
    <name type="scientific">Gossypium barbadense</name>
    <name type="common">Sea Island cotton</name>
    <name type="synonym">Hibiscus barbadensis</name>
    <dbReference type="NCBI Taxonomy" id="3634"/>
    <lineage>
        <taxon>Eukaryota</taxon>
        <taxon>Viridiplantae</taxon>
        <taxon>Streptophyta</taxon>
        <taxon>Embryophyta</taxon>
        <taxon>Tracheophyta</taxon>
        <taxon>Spermatophyta</taxon>
        <taxon>Magnoliopsida</taxon>
        <taxon>eudicotyledons</taxon>
        <taxon>Gunneridae</taxon>
        <taxon>Pentapetalae</taxon>
        <taxon>rosids</taxon>
        <taxon>malvids</taxon>
        <taxon>Malvales</taxon>
        <taxon>Malvaceae</taxon>
        <taxon>Malvoideae</taxon>
        <taxon>Gossypium</taxon>
    </lineage>
</organism>
<proteinExistence type="predicted"/>
<reference evidence="1 2" key="1">
    <citation type="submission" date="2015-01" db="EMBL/GenBank/DDBJ databases">
        <title>Genome of allotetraploid Gossypium barbadense reveals genomic plasticity and fiber elongation in cotton evolution.</title>
        <authorList>
            <person name="Chen X."/>
            <person name="Liu X."/>
            <person name="Zhao B."/>
            <person name="Zheng H."/>
            <person name="Hu Y."/>
            <person name="Lu G."/>
            <person name="Yang C."/>
            <person name="Chen J."/>
            <person name="Shan C."/>
            <person name="Zhang L."/>
            <person name="Zhou Y."/>
            <person name="Wang L."/>
            <person name="Guo W."/>
            <person name="Bai Y."/>
            <person name="Ruan J."/>
            <person name="Shangguan X."/>
            <person name="Mao Y."/>
            <person name="Jiang J."/>
            <person name="Zhu Y."/>
            <person name="Lei J."/>
            <person name="Kang H."/>
            <person name="Chen S."/>
            <person name="He X."/>
            <person name="Wang R."/>
            <person name="Wang Y."/>
            <person name="Chen J."/>
            <person name="Wang L."/>
            <person name="Yu S."/>
            <person name="Wang B."/>
            <person name="Wei J."/>
            <person name="Song S."/>
            <person name="Lu X."/>
            <person name="Gao Z."/>
            <person name="Gu W."/>
            <person name="Deng X."/>
            <person name="Ma D."/>
            <person name="Wang S."/>
            <person name="Liang W."/>
            <person name="Fang L."/>
            <person name="Cai C."/>
            <person name="Zhu X."/>
            <person name="Zhou B."/>
            <person name="Zhang Y."/>
            <person name="Chen Z."/>
            <person name="Xu S."/>
            <person name="Zhu R."/>
            <person name="Wang S."/>
            <person name="Zhang T."/>
            <person name="Zhao G."/>
        </authorList>
    </citation>
    <scope>NUCLEOTIDE SEQUENCE [LARGE SCALE GENOMIC DNA]</scope>
    <source>
        <strain evidence="2">cv. Xinhai21</strain>
        <tissue evidence="1">Leaf</tissue>
    </source>
</reference>
<evidence type="ECO:0000313" key="2">
    <source>
        <dbReference type="Proteomes" id="UP000239757"/>
    </source>
</evidence>
<gene>
    <name evidence="1" type="ORF">GOBAR_AA14280</name>
</gene>
<evidence type="ECO:0000313" key="1">
    <source>
        <dbReference type="EMBL" id="PPS06366.1"/>
    </source>
</evidence>
<dbReference type="AlphaFoldDB" id="A0A2P5XSV9"/>
<name>A0A2P5XSV9_GOSBA</name>
<accession>A0A2P5XSV9</accession>